<keyword evidence="2" id="KW-0812">Transmembrane</keyword>
<sequence length="112" mass="12290">MMEVAAKGRTGLAPPENPRTSQLTGARTLSPSFPLSRALSCLCTFLFFLPSLLSSLSLPLSPPTLSLRACGCVQRKHFTRFVLLAHFNPPLLYLAISIPFFTPLNATFRLIL</sequence>
<name>A0A7S4F3V8_CHRCT</name>
<evidence type="ECO:0000256" key="1">
    <source>
        <dbReference type="SAM" id="MobiDB-lite"/>
    </source>
</evidence>
<accession>A0A7S4F3V8</accession>
<proteinExistence type="predicted"/>
<organism evidence="3">
    <name type="scientific">Chrysotila carterae</name>
    <name type="common">Marine alga</name>
    <name type="synonym">Syracosphaera carterae</name>
    <dbReference type="NCBI Taxonomy" id="13221"/>
    <lineage>
        <taxon>Eukaryota</taxon>
        <taxon>Haptista</taxon>
        <taxon>Haptophyta</taxon>
        <taxon>Prymnesiophyceae</taxon>
        <taxon>Isochrysidales</taxon>
        <taxon>Isochrysidaceae</taxon>
        <taxon>Chrysotila</taxon>
    </lineage>
</organism>
<gene>
    <name evidence="3" type="ORF">PCAR00345_LOCUS24077</name>
</gene>
<dbReference type="AlphaFoldDB" id="A0A7S4F3V8"/>
<evidence type="ECO:0000256" key="2">
    <source>
        <dbReference type="SAM" id="Phobius"/>
    </source>
</evidence>
<feature type="region of interest" description="Disordered" evidence="1">
    <location>
        <begin position="1"/>
        <end position="25"/>
    </location>
</feature>
<evidence type="ECO:0008006" key="4">
    <source>
        <dbReference type="Google" id="ProtNLM"/>
    </source>
</evidence>
<dbReference type="EMBL" id="HBIZ01037735">
    <property type="protein sequence ID" value="CAE0771465.1"/>
    <property type="molecule type" value="Transcribed_RNA"/>
</dbReference>
<reference evidence="3" key="1">
    <citation type="submission" date="2021-01" db="EMBL/GenBank/DDBJ databases">
        <authorList>
            <person name="Corre E."/>
            <person name="Pelletier E."/>
            <person name="Niang G."/>
            <person name="Scheremetjew M."/>
            <person name="Finn R."/>
            <person name="Kale V."/>
            <person name="Holt S."/>
            <person name="Cochrane G."/>
            <person name="Meng A."/>
            <person name="Brown T."/>
            <person name="Cohen L."/>
        </authorList>
    </citation>
    <scope>NUCLEOTIDE SEQUENCE</scope>
    <source>
        <strain evidence="3">CCMP645</strain>
    </source>
</reference>
<protein>
    <recommendedName>
        <fullName evidence="4">Transmembrane protein</fullName>
    </recommendedName>
</protein>
<feature type="transmembrane region" description="Helical" evidence="2">
    <location>
        <begin position="91"/>
        <end position="111"/>
    </location>
</feature>
<keyword evidence="2" id="KW-0472">Membrane</keyword>
<keyword evidence="2" id="KW-1133">Transmembrane helix</keyword>
<evidence type="ECO:0000313" key="3">
    <source>
        <dbReference type="EMBL" id="CAE0771465.1"/>
    </source>
</evidence>